<evidence type="ECO:0000256" key="1">
    <source>
        <dbReference type="SAM" id="SignalP"/>
    </source>
</evidence>
<dbReference type="Pfam" id="PF00059">
    <property type="entry name" value="Lectin_C"/>
    <property type="match status" value="1"/>
</dbReference>
<dbReference type="Proteomes" id="UP000683360">
    <property type="component" value="Unassembled WGS sequence"/>
</dbReference>
<comment type="caution">
    <text evidence="3">The sequence shown here is derived from an EMBL/GenBank/DDBJ whole genome shotgun (WGS) entry which is preliminary data.</text>
</comment>
<keyword evidence="4" id="KW-1185">Reference proteome</keyword>
<sequence>MLNVLISLLFGPIHVAAIACNYSVLVGNFDWETGRQKCIDAGMDFTSIIDSTIQSEVETFLIENNPGSDVWLGLKWNVSKQNFYWVNDVSLNMSTWRNWASGEPNCMDTICMDPNTDYQDCVRMANGEWKTFYCNSAFVALCQSCLSTINVSSTSTNKNEPTLEMIDTSTMHASDPSHQPDTRGPYSIYKTTNQLTTNDRTTTTADVLIETVYSTDVITGTTKIQQTYDMTPQTEHNTGSTNITPTTFNTYTTYKDNCKNNSNGCQCQRTMSNTTESVKMSDYIWLRKCKVQLLIESGVLNEIDCPYTCNCFPKDTTDTDSSMYDMFACIIRR</sequence>
<feature type="chain" id="PRO_5035783523" evidence="1">
    <location>
        <begin position="18"/>
        <end position="333"/>
    </location>
</feature>
<accession>A0A8S3VC32</accession>
<dbReference type="InterPro" id="IPR016187">
    <property type="entry name" value="CTDL_fold"/>
</dbReference>
<evidence type="ECO:0000259" key="2">
    <source>
        <dbReference type="PROSITE" id="PS50041"/>
    </source>
</evidence>
<proteinExistence type="predicted"/>
<dbReference type="InterPro" id="IPR001304">
    <property type="entry name" value="C-type_lectin-like"/>
</dbReference>
<dbReference type="EMBL" id="CAJPWZ010003075">
    <property type="protein sequence ID" value="CAG2251163.1"/>
    <property type="molecule type" value="Genomic_DNA"/>
</dbReference>
<feature type="domain" description="C-type lectin" evidence="2">
    <location>
        <begin position="22"/>
        <end position="143"/>
    </location>
</feature>
<evidence type="ECO:0000313" key="4">
    <source>
        <dbReference type="Proteomes" id="UP000683360"/>
    </source>
</evidence>
<dbReference type="CDD" id="cd00037">
    <property type="entry name" value="CLECT"/>
    <property type="match status" value="1"/>
</dbReference>
<dbReference type="AlphaFoldDB" id="A0A8S3VC32"/>
<feature type="signal peptide" evidence="1">
    <location>
        <begin position="1"/>
        <end position="17"/>
    </location>
</feature>
<reference evidence="3" key="1">
    <citation type="submission" date="2021-03" db="EMBL/GenBank/DDBJ databases">
        <authorList>
            <person name="Bekaert M."/>
        </authorList>
    </citation>
    <scope>NUCLEOTIDE SEQUENCE</scope>
</reference>
<gene>
    <name evidence="3" type="ORF">MEDL_62770</name>
</gene>
<dbReference type="PROSITE" id="PS50041">
    <property type="entry name" value="C_TYPE_LECTIN_2"/>
    <property type="match status" value="1"/>
</dbReference>
<dbReference type="InterPro" id="IPR016186">
    <property type="entry name" value="C-type_lectin-like/link_sf"/>
</dbReference>
<dbReference type="Gene3D" id="3.10.100.10">
    <property type="entry name" value="Mannose-Binding Protein A, subunit A"/>
    <property type="match status" value="1"/>
</dbReference>
<dbReference type="OrthoDB" id="6116550at2759"/>
<name>A0A8S3VC32_MYTED</name>
<keyword evidence="1" id="KW-0732">Signal</keyword>
<organism evidence="3 4">
    <name type="scientific">Mytilus edulis</name>
    <name type="common">Blue mussel</name>
    <dbReference type="NCBI Taxonomy" id="6550"/>
    <lineage>
        <taxon>Eukaryota</taxon>
        <taxon>Metazoa</taxon>
        <taxon>Spiralia</taxon>
        <taxon>Lophotrochozoa</taxon>
        <taxon>Mollusca</taxon>
        <taxon>Bivalvia</taxon>
        <taxon>Autobranchia</taxon>
        <taxon>Pteriomorphia</taxon>
        <taxon>Mytilida</taxon>
        <taxon>Mytiloidea</taxon>
        <taxon>Mytilidae</taxon>
        <taxon>Mytilinae</taxon>
        <taxon>Mytilus</taxon>
    </lineage>
</organism>
<protein>
    <submittedName>
        <fullName evidence="3">MRC</fullName>
    </submittedName>
</protein>
<dbReference type="SUPFAM" id="SSF56436">
    <property type="entry name" value="C-type lectin-like"/>
    <property type="match status" value="1"/>
</dbReference>
<evidence type="ECO:0000313" key="3">
    <source>
        <dbReference type="EMBL" id="CAG2251163.1"/>
    </source>
</evidence>